<dbReference type="WBParaSite" id="RSKR_0000465500.1">
    <property type="protein sequence ID" value="RSKR_0000465500.1"/>
    <property type="gene ID" value="RSKR_0000465500"/>
</dbReference>
<protein>
    <submittedName>
        <fullName evidence="2">Prolyl endopeptidase</fullName>
    </submittedName>
</protein>
<organism evidence="1 2">
    <name type="scientific">Rhabditophanes sp. KR3021</name>
    <dbReference type="NCBI Taxonomy" id="114890"/>
    <lineage>
        <taxon>Eukaryota</taxon>
        <taxon>Metazoa</taxon>
        <taxon>Ecdysozoa</taxon>
        <taxon>Nematoda</taxon>
        <taxon>Chromadorea</taxon>
        <taxon>Rhabditida</taxon>
        <taxon>Tylenchina</taxon>
        <taxon>Panagrolaimomorpha</taxon>
        <taxon>Strongyloidoidea</taxon>
        <taxon>Alloionematidae</taxon>
        <taxon>Rhabditophanes</taxon>
    </lineage>
</organism>
<evidence type="ECO:0000313" key="1">
    <source>
        <dbReference type="Proteomes" id="UP000095286"/>
    </source>
</evidence>
<sequence length="741" mass="83912">MCRLIKDTFFAGDSASNLLFLVMPSCAEICPESYPLIHRDETVKENYHGTIVSDPYRYLENPDAQETKDFVDACNRVSEPFLSTCLNKEQMTTSLRKMWDYEKYGCVSRRGQYYYYSHNSGLQNQSVYYRYLKGTENYEIFIDPNTLSADGTTFIRDRKWCEDGNVVALGISEKGSDWMSVKFLNSDKTFRPDEVKKVKHSDIAWNHNDAGIFYSRYPEGDKDLAATAPDKHEFHSLYYHKMGTNQSEDVLVAEFRDNPNLMVSGHVTHDGRYLIVSVSKGCDPQNMVYYYDLSAANFVVTPNLKLKPLFTKFDAKYDVIYVSGNHALVTTDHSAPMTKIIKVELETADTGSSAWETLVPENASKSLDWAEPAAFDKLFICYVEDVKEHLYVHNLNTGTQLYEIPLEIGTISGLASKIDDTEFFLSFESFFVPTIVYQGNFDDHSTPVKLNKIREVKLNISNHSKFVSKQVFYPSKDGTKIPMFILYNADAKLDGTEPCVLSGYGGFNVSMSIGFSISRMWFLEHFKGVLAIPNLRGGAEYGKAWHEGGMKLKKQNVFDDFIGAAEYLIKEKYTCAKKLAIQGGSNGGLLVAACSYQRPELFGAVVNRVGVMDMIRFPKFSVGAAWIPEYGDPQIKEEFDFLYQYSPLHNIKLHDNEVQWPATILMTADHDDRVVPSHSLKYIAELYHTLQAAKAYQKNPILLSVEVAAGHGAGKPTSKLVDEIVAIYSFVQKTLDIQWHD</sequence>
<accession>A0AC35TUK1</accession>
<dbReference type="Proteomes" id="UP000095286">
    <property type="component" value="Unplaced"/>
</dbReference>
<proteinExistence type="predicted"/>
<name>A0AC35TUK1_9BILA</name>
<reference evidence="2" key="1">
    <citation type="submission" date="2016-11" db="UniProtKB">
        <authorList>
            <consortium name="WormBaseParasite"/>
        </authorList>
    </citation>
    <scope>IDENTIFICATION</scope>
    <source>
        <strain evidence="2">KR3021</strain>
    </source>
</reference>
<evidence type="ECO:0000313" key="2">
    <source>
        <dbReference type="WBParaSite" id="RSKR_0000465500.1"/>
    </source>
</evidence>